<dbReference type="InterPro" id="IPR000253">
    <property type="entry name" value="FHA_dom"/>
</dbReference>
<dbReference type="Pfam" id="PF04564">
    <property type="entry name" value="U-box"/>
    <property type="match status" value="1"/>
</dbReference>
<comment type="caution">
    <text evidence="5">The sequence shown here is derived from an EMBL/GenBank/DDBJ whole genome shotgun (WGS) entry which is preliminary data.</text>
</comment>
<organism evidence="5 6">
    <name type="scientific">Durusdinium trenchii</name>
    <dbReference type="NCBI Taxonomy" id="1381693"/>
    <lineage>
        <taxon>Eukaryota</taxon>
        <taxon>Sar</taxon>
        <taxon>Alveolata</taxon>
        <taxon>Dinophyceae</taxon>
        <taxon>Suessiales</taxon>
        <taxon>Symbiodiniaceae</taxon>
        <taxon>Durusdinium</taxon>
    </lineage>
</organism>
<evidence type="ECO:0000256" key="1">
    <source>
        <dbReference type="SAM" id="SignalP"/>
    </source>
</evidence>
<dbReference type="SMART" id="SM00558">
    <property type="entry name" value="JmjC"/>
    <property type="match status" value="1"/>
</dbReference>
<evidence type="ECO:0000259" key="2">
    <source>
        <dbReference type="PROSITE" id="PS50006"/>
    </source>
</evidence>
<dbReference type="InterPro" id="IPR050910">
    <property type="entry name" value="JMJD6_ArgDemeth/LysHydrox"/>
</dbReference>
<reference evidence="5 6" key="1">
    <citation type="submission" date="2024-02" db="EMBL/GenBank/DDBJ databases">
        <authorList>
            <person name="Chen Y."/>
            <person name="Shah S."/>
            <person name="Dougan E. K."/>
            <person name="Thang M."/>
            <person name="Chan C."/>
        </authorList>
    </citation>
    <scope>NUCLEOTIDE SEQUENCE [LARGE SCALE GENOMIC DNA]</scope>
</reference>
<evidence type="ECO:0000259" key="3">
    <source>
        <dbReference type="PROSITE" id="PS51184"/>
    </source>
</evidence>
<feature type="domain" description="U-box" evidence="4">
    <location>
        <begin position="296"/>
        <end position="382"/>
    </location>
</feature>
<dbReference type="InterPro" id="IPR003613">
    <property type="entry name" value="Ubox_domain"/>
</dbReference>
<dbReference type="PROSITE" id="PS50006">
    <property type="entry name" value="FHA_DOMAIN"/>
    <property type="match status" value="1"/>
</dbReference>
<dbReference type="InterPro" id="IPR008984">
    <property type="entry name" value="SMAD_FHA_dom_sf"/>
</dbReference>
<gene>
    <name evidence="5" type="ORF">SCF082_LOCUS44441</name>
</gene>
<dbReference type="SMART" id="SM00504">
    <property type="entry name" value="Ubox"/>
    <property type="match status" value="1"/>
</dbReference>
<dbReference type="PANTHER" id="PTHR12480">
    <property type="entry name" value="ARGININE DEMETHYLASE AND LYSYL-HYDROXYLASE JMJD"/>
    <property type="match status" value="1"/>
</dbReference>
<evidence type="ECO:0000259" key="4">
    <source>
        <dbReference type="PROSITE" id="PS51698"/>
    </source>
</evidence>
<dbReference type="Gene3D" id="3.30.40.10">
    <property type="entry name" value="Zinc/RING finger domain, C3HC4 (zinc finger)"/>
    <property type="match status" value="1"/>
</dbReference>
<protein>
    <submittedName>
        <fullName evidence="5">JmjC domain-containing protein 8 (Jumonji domain-containing protein 8)</fullName>
    </submittedName>
</protein>
<dbReference type="Pfam" id="PF08007">
    <property type="entry name" value="JmjC_2"/>
    <property type="match status" value="1"/>
</dbReference>
<dbReference type="SUPFAM" id="SSF51197">
    <property type="entry name" value="Clavaminate synthase-like"/>
    <property type="match status" value="1"/>
</dbReference>
<evidence type="ECO:0000313" key="6">
    <source>
        <dbReference type="Proteomes" id="UP001642464"/>
    </source>
</evidence>
<dbReference type="SUPFAM" id="SSF57850">
    <property type="entry name" value="RING/U-box"/>
    <property type="match status" value="1"/>
</dbReference>
<dbReference type="EMBL" id="CAXAMM010040662">
    <property type="protein sequence ID" value="CAK9094557.1"/>
    <property type="molecule type" value="Genomic_DNA"/>
</dbReference>
<evidence type="ECO:0000313" key="5">
    <source>
        <dbReference type="EMBL" id="CAK9094557.1"/>
    </source>
</evidence>
<feature type="chain" id="PRO_5045155602" evidence="1">
    <location>
        <begin position="24"/>
        <end position="1028"/>
    </location>
</feature>
<dbReference type="Gene3D" id="2.60.120.650">
    <property type="entry name" value="Cupin"/>
    <property type="match status" value="1"/>
</dbReference>
<dbReference type="SMART" id="SM00240">
    <property type="entry name" value="FHA"/>
    <property type="match status" value="1"/>
</dbReference>
<dbReference type="SUPFAM" id="SSF49879">
    <property type="entry name" value="SMAD/FHA domain"/>
    <property type="match status" value="1"/>
</dbReference>
<feature type="domain" description="FHA" evidence="2">
    <location>
        <begin position="913"/>
        <end position="963"/>
    </location>
</feature>
<dbReference type="InterPro" id="IPR013083">
    <property type="entry name" value="Znf_RING/FYVE/PHD"/>
</dbReference>
<dbReference type="Proteomes" id="UP001642464">
    <property type="component" value="Unassembled WGS sequence"/>
</dbReference>
<feature type="domain" description="JmjC" evidence="3">
    <location>
        <begin position="482"/>
        <end position="632"/>
    </location>
</feature>
<keyword evidence="1" id="KW-0732">Signal</keyword>
<dbReference type="PROSITE" id="PS51184">
    <property type="entry name" value="JMJC"/>
    <property type="match status" value="1"/>
</dbReference>
<accession>A0ABP0R1W0</accession>
<dbReference type="Gene3D" id="2.60.200.20">
    <property type="match status" value="1"/>
</dbReference>
<keyword evidence="6" id="KW-1185">Reference proteome</keyword>
<proteinExistence type="predicted"/>
<dbReference type="InterPro" id="IPR003347">
    <property type="entry name" value="JmjC_dom"/>
</dbReference>
<dbReference type="PROSITE" id="PS51698">
    <property type="entry name" value="U_BOX"/>
    <property type="match status" value="1"/>
</dbReference>
<sequence length="1028" mass="115057">MIPVLVPVLCLKVLGALIQVLSARSISRVAIAGDQQVLNLQILYPDIVHFLTERGRRELVKDSAPDFVQPLQSSKFNQDDEAKVCEQWRAVTGEDAEGFADLCPELNLEELTSDPEAPRRCSENMADQRQIQDADLAWLARELARSGKIGKRSASSRKLFYLRDPWPSESAVTVIKANPKNWTQLCDLVSFRTSFQDPITTDVTGPLQGQGAGESDWKSGASDLVIESEIWWTVLFRQQSIFMTLTSLLKDCVAAPHGFLIPGDVAFWSCGILVAMFFWALARLVRRFFWHEEAAGPPPDLCCPMSLELFTDPVVAADGETYERWWIEKWIHDKSAALESRPRNGTGVLSPMGHGMLKHAKLVSNQAVRRLANQWREKHEKALFEPCHAMLWAPKEFQPRRARYNLEEAEMQVGEAEELRTKLQEDLCQLKCRVAEVGEPGVATSSASFQTATVLCDPLAAQFGPSMLGDERSFQEAFSKGNCFSQLGANALEPGSIPSECWRSIPAWMRCSMVVVSTGPGGSGVAFHKHGTAWLALQQGRKRWWLYPPQGPPKEAYDAVALCPASQLPEVISHLSPKHRPIEILQQPGDVVFVPALWWHATYDEEPTLGIGSQFSMAEVDILQCQEKHPDSAFAQYHAACELHKTQESKARLLFEAAIESEPLNFYFATNQVLFYLNMVLHPRPTLEIITRLMTKIQQLDARRQMIVQRFFIPTVCNFVEWHLPHDRLLKYSAEATNCAWGALLKLLQPMLPGGKDFRLGSSLPWPVLGMLEYTSKCFHCNATERGKAGEPGSVRAHRFFCFHCAKVRDAARCRCGSTGPGQLGMLAGRAQWYCARCWAEGKPVILKGSAEQIRKAERLLQRVLMHSNWGRSEVKVRRLLKPPIIESAVCRLSPMNTLPPGQKTLSQTQPILSIGKDKANDVVIPAQIVSRQHCVLELDVERGAVYVIDCSTNGTYLNGLRLPPKSTGKVLLSHGDELLLQDPGNGDQEFGYVVNIQELNVRERAKLQAPRRILTTEESATIGRDFQ</sequence>
<dbReference type="Pfam" id="PF00498">
    <property type="entry name" value="FHA"/>
    <property type="match status" value="1"/>
</dbReference>
<name>A0ABP0R1W0_9DINO</name>
<dbReference type="CDD" id="cd00060">
    <property type="entry name" value="FHA"/>
    <property type="match status" value="1"/>
</dbReference>
<feature type="signal peptide" evidence="1">
    <location>
        <begin position="1"/>
        <end position="23"/>
    </location>
</feature>